<dbReference type="InterPro" id="IPR020476">
    <property type="entry name" value="Nudix_hydrolase"/>
</dbReference>
<dbReference type="InterPro" id="IPR015797">
    <property type="entry name" value="NUDIX_hydrolase-like_dom_sf"/>
</dbReference>
<dbReference type="PROSITE" id="PS51462">
    <property type="entry name" value="NUDIX"/>
    <property type="match status" value="1"/>
</dbReference>
<name>A0AAU2W3Z8_9ACTN</name>
<reference evidence="3" key="1">
    <citation type="submission" date="2022-10" db="EMBL/GenBank/DDBJ databases">
        <title>The complete genomes of actinobacterial strains from the NBC collection.</title>
        <authorList>
            <person name="Joergensen T.S."/>
            <person name="Alvarez Arevalo M."/>
            <person name="Sterndorff E.B."/>
            <person name="Faurdal D."/>
            <person name="Vuksanovic O."/>
            <person name="Mourched A.-S."/>
            <person name="Charusanti P."/>
            <person name="Shaw S."/>
            <person name="Blin K."/>
            <person name="Weber T."/>
        </authorList>
    </citation>
    <scope>NUCLEOTIDE SEQUENCE</scope>
    <source>
        <strain evidence="3">NBC_00008</strain>
    </source>
</reference>
<dbReference type="Pfam" id="PF00293">
    <property type="entry name" value="NUDIX"/>
    <property type="match status" value="1"/>
</dbReference>
<sequence>MQCNTSRSVQLRATYSQAHPWQFPGGTMDHGERPWQTAQRECREETGLDVAGPPRLLASVFGPPGGDWPFSTTGCVFDGGRLSDAQIRSIVLDPDEHDAVRVLTLKEWEPLMPSQDFARLDAVMTARLTGTTAYFDSWGWGNS</sequence>
<evidence type="ECO:0000256" key="1">
    <source>
        <dbReference type="ARBA" id="ARBA00022801"/>
    </source>
</evidence>
<evidence type="ECO:0000259" key="2">
    <source>
        <dbReference type="PROSITE" id="PS51462"/>
    </source>
</evidence>
<dbReference type="EMBL" id="CP108313">
    <property type="protein sequence ID" value="WTW74113.1"/>
    <property type="molecule type" value="Genomic_DNA"/>
</dbReference>
<dbReference type="PANTHER" id="PTHR21340:SF0">
    <property type="entry name" value="BIS(5'-NUCLEOSYL)-TETRAPHOSPHATASE [ASYMMETRICAL]"/>
    <property type="match status" value="1"/>
</dbReference>
<evidence type="ECO:0000313" key="3">
    <source>
        <dbReference type="EMBL" id="WTW74113.1"/>
    </source>
</evidence>
<dbReference type="InterPro" id="IPR051325">
    <property type="entry name" value="Nudix_hydrolase_domain"/>
</dbReference>
<dbReference type="PRINTS" id="PR00502">
    <property type="entry name" value="NUDIXFAMILY"/>
</dbReference>
<dbReference type="SUPFAM" id="SSF55811">
    <property type="entry name" value="Nudix"/>
    <property type="match status" value="1"/>
</dbReference>
<dbReference type="Gene3D" id="3.90.79.10">
    <property type="entry name" value="Nucleoside Triphosphate Pyrophosphohydrolase"/>
    <property type="match status" value="1"/>
</dbReference>
<gene>
    <name evidence="3" type="ORF">OG398_34600</name>
</gene>
<dbReference type="InterPro" id="IPR000086">
    <property type="entry name" value="NUDIX_hydrolase_dom"/>
</dbReference>
<dbReference type="GO" id="GO:0004081">
    <property type="term" value="F:bis(5'-nucleosyl)-tetraphosphatase (asymmetrical) activity"/>
    <property type="evidence" value="ECO:0007669"/>
    <property type="project" value="TreeGrafter"/>
</dbReference>
<dbReference type="GO" id="GO:0006754">
    <property type="term" value="P:ATP biosynthetic process"/>
    <property type="evidence" value="ECO:0007669"/>
    <property type="project" value="TreeGrafter"/>
</dbReference>
<dbReference type="GO" id="GO:0006167">
    <property type="term" value="P:AMP biosynthetic process"/>
    <property type="evidence" value="ECO:0007669"/>
    <property type="project" value="TreeGrafter"/>
</dbReference>
<dbReference type="AlphaFoldDB" id="A0AAU2W3Z8"/>
<keyword evidence="1 3" id="KW-0378">Hydrolase</keyword>
<organism evidence="3">
    <name type="scientific">Streptomyces sp. NBC_00008</name>
    <dbReference type="NCBI Taxonomy" id="2903610"/>
    <lineage>
        <taxon>Bacteria</taxon>
        <taxon>Bacillati</taxon>
        <taxon>Actinomycetota</taxon>
        <taxon>Actinomycetes</taxon>
        <taxon>Kitasatosporales</taxon>
        <taxon>Streptomycetaceae</taxon>
        <taxon>Streptomyces</taxon>
    </lineage>
</organism>
<proteinExistence type="predicted"/>
<dbReference type="PANTHER" id="PTHR21340">
    <property type="entry name" value="DIADENOSINE 5,5-P1,P4-TETRAPHOSPHATE PYROPHOSPHOHYDROLASE MUTT"/>
    <property type="match status" value="1"/>
</dbReference>
<feature type="domain" description="Nudix hydrolase" evidence="2">
    <location>
        <begin position="1"/>
        <end position="125"/>
    </location>
</feature>
<accession>A0AAU2W3Z8</accession>
<protein>
    <submittedName>
        <fullName evidence="3">NUDIX hydrolase</fullName>
    </submittedName>
</protein>